<dbReference type="CDD" id="cd06529">
    <property type="entry name" value="S24_LexA-like"/>
    <property type="match status" value="1"/>
</dbReference>
<dbReference type="AlphaFoldDB" id="A0A4R2PAP0"/>
<dbReference type="InterPro" id="IPR015927">
    <property type="entry name" value="Peptidase_S24_S26A/B/C"/>
</dbReference>
<dbReference type="CDD" id="cd00093">
    <property type="entry name" value="HTH_XRE"/>
    <property type="match status" value="1"/>
</dbReference>
<dbReference type="PANTHER" id="PTHR40661:SF1">
    <property type="entry name" value="HTH CRO_C1-TYPE DOMAIN-CONTAINING PROTEIN"/>
    <property type="match status" value="1"/>
</dbReference>
<dbReference type="Proteomes" id="UP000295416">
    <property type="component" value="Unassembled WGS sequence"/>
</dbReference>
<evidence type="ECO:0000259" key="4">
    <source>
        <dbReference type="PROSITE" id="PS50943"/>
    </source>
</evidence>
<dbReference type="Gene3D" id="2.10.109.10">
    <property type="entry name" value="Umud Fragment, subunit A"/>
    <property type="match status" value="1"/>
</dbReference>
<keyword evidence="3" id="KW-0804">Transcription</keyword>
<gene>
    <name evidence="5" type="ORF">EV207_101127</name>
</gene>
<dbReference type="PANTHER" id="PTHR40661">
    <property type="match status" value="1"/>
</dbReference>
<sequence>MPRPAQTSIDKKIRETISNNLTTLTESQKMTQADLAEKTGIKKTTLNGYFKGTSTPNPGNSQKIADALGVSKEVLDPRFSNHVLETLESEIQDKSSIPLYGSIAAGALATVEGITKDNVEHLTIQKELLGKHQNSTSLFAMKVNGESMNKVVPDGSFVVAKPISYLEMKDDDIVIFSHDREYSMKRVRRDEEDKVLVFSPESTNKKFRDIVVPYDTANDLKIYAKVVWYSVVLN</sequence>
<comment type="caution">
    <text evidence="5">The sequence shown here is derived from an EMBL/GenBank/DDBJ whole genome shotgun (WGS) entry which is preliminary data.</text>
</comment>
<dbReference type="SUPFAM" id="SSF47413">
    <property type="entry name" value="lambda repressor-like DNA-binding domains"/>
    <property type="match status" value="1"/>
</dbReference>
<dbReference type="RefSeq" id="WP_243646896.1">
    <property type="nucleotide sequence ID" value="NZ_SLXK01000001.1"/>
</dbReference>
<dbReference type="PROSITE" id="PS50943">
    <property type="entry name" value="HTH_CROC1"/>
    <property type="match status" value="1"/>
</dbReference>
<evidence type="ECO:0000256" key="2">
    <source>
        <dbReference type="ARBA" id="ARBA00023125"/>
    </source>
</evidence>
<dbReference type="SMART" id="SM00530">
    <property type="entry name" value="HTH_XRE"/>
    <property type="match status" value="1"/>
</dbReference>
<dbReference type="InterPro" id="IPR036286">
    <property type="entry name" value="LexA/Signal_pep-like_sf"/>
</dbReference>
<protein>
    <submittedName>
        <fullName evidence="5">Repressor LexA</fullName>
    </submittedName>
</protein>
<dbReference type="SUPFAM" id="SSF51306">
    <property type="entry name" value="LexA/Signal peptidase"/>
    <property type="match status" value="1"/>
</dbReference>
<dbReference type="GO" id="GO:0003677">
    <property type="term" value="F:DNA binding"/>
    <property type="evidence" value="ECO:0007669"/>
    <property type="project" value="UniProtKB-KW"/>
</dbReference>
<organism evidence="5 6">
    <name type="scientific">Scopulibacillus darangshiensis</name>
    <dbReference type="NCBI Taxonomy" id="442528"/>
    <lineage>
        <taxon>Bacteria</taxon>
        <taxon>Bacillati</taxon>
        <taxon>Bacillota</taxon>
        <taxon>Bacilli</taxon>
        <taxon>Bacillales</taxon>
        <taxon>Sporolactobacillaceae</taxon>
        <taxon>Scopulibacillus</taxon>
    </lineage>
</organism>
<dbReference type="InterPro" id="IPR010982">
    <property type="entry name" value="Lambda_DNA-bd_dom_sf"/>
</dbReference>
<feature type="domain" description="HTH cro/C1-type" evidence="4">
    <location>
        <begin position="26"/>
        <end position="75"/>
    </location>
</feature>
<evidence type="ECO:0000256" key="3">
    <source>
        <dbReference type="ARBA" id="ARBA00023163"/>
    </source>
</evidence>
<keyword evidence="6" id="KW-1185">Reference proteome</keyword>
<dbReference type="InterPro" id="IPR001387">
    <property type="entry name" value="Cro/C1-type_HTH"/>
</dbReference>
<dbReference type="InterPro" id="IPR039418">
    <property type="entry name" value="LexA-like"/>
</dbReference>
<name>A0A4R2PAP0_9BACL</name>
<proteinExistence type="predicted"/>
<reference evidence="5 6" key="1">
    <citation type="submission" date="2019-03" db="EMBL/GenBank/DDBJ databases">
        <title>Genomic Encyclopedia of Type Strains, Phase IV (KMG-IV): sequencing the most valuable type-strain genomes for metagenomic binning, comparative biology and taxonomic classification.</title>
        <authorList>
            <person name="Goeker M."/>
        </authorList>
    </citation>
    <scope>NUCLEOTIDE SEQUENCE [LARGE SCALE GENOMIC DNA]</scope>
    <source>
        <strain evidence="5 6">DSM 19377</strain>
    </source>
</reference>
<keyword evidence="2" id="KW-0238">DNA-binding</keyword>
<dbReference type="Pfam" id="PF01381">
    <property type="entry name" value="HTH_3"/>
    <property type="match status" value="1"/>
</dbReference>
<dbReference type="Gene3D" id="1.10.260.40">
    <property type="entry name" value="lambda repressor-like DNA-binding domains"/>
    <property type="match status" value="1"/>
</dbReference>
<dbReference type="EMBL" id="SLXK01000001">
    <property type="protein sequence ID" value="TCP32149.1"/>
    <property type="molecule type" value="Genomic_DNA"/>
</dbReference>
<evidence type="ECO:0000256" key="1">
    <source>
        <dbReference type="ARBA" id="ARBA00023015"/>
    </source>
</evidence>
<dbReference type="Pfam" id="PF00717">
    <property type="entry name" value="Peptidase_S24"/>
    <property type="match status" value="1"/>
</dbReference>
<accession>A0A4R2PAP0</accession>
<keyword evidence="1" id="KW-0805">Transcription regulation</keyword>
<evidence type="ECO:0000313" key="5">
    <source>
        <dbReference type="EMBL" id="TCP32149.1"/>
    </source>
</evidence>
<evidence type="ECO:0000313" key="6">
    <source>
        <dbReference type="Proteomes" id="UP000295416"/>
    </source>
</evidence>